<proteinExistence type="inferred from homology"/>
<dbReference type="Pfam" id="PF05238">
    <property type="entry name" value="CENP-N"/>
    <property type="match status" value="1"/>
</dbReference>
<organism evidence="7 8">
    <name type="scientific">Tetraodon nigroviridis</name>
    <name type="common">Spotted green pufferfish</name>
    <name type="synonym">Chelonodon nigroviridis</name>
    <dbReference type="NCBI Taxonomy" id="99883"/>
    <lineage>
        <taxon>Eukaryota</taxon>
        <taxon>Metazoa</taxon>
        <taxon>Chordata</taxon>
        <taxon>Craniata</taxon>
        <taxon>Vertebrata</taxon>
        <taxon>Euteleostomi</taxon>
        <taxon>Actinopterygii</taxon>
        <taxon>Neopterygii</taxon>
        <taxon>Teleostei</taxon>
        <taxon>Neoteleostei</taxon>
        <taxon>Acanthomorphata</taxon>
        <taxon>Eupercaria</taxon>
        <taxon>Tetraodontiformes</taxon>
        <taxon>Tetradontoidea</taxon>
        <taxon>Tetraodontidae</taxon>
        <taxon>Tetraodon</taxon>
    </lineage>
</organism>
<name>H3C3B4_TETNG</name>
<dbReference type="GO" id="GO:0034080">
    <property type="term" value="P:CENP-A containing chromatin assembly"/>
    <property type="evidence" value="ECO:0007669"/>
    <property type="project" value="InterPro"/>
</dbReference>
<evidence type="ECO:0000256" key="3">
    <source>
        <dbReference type="ARBA" id="ARBA00005566"/>
    </source>
</evidence>
<dbReference type="FunCoup" id="H3C3B4">
    <property type="interactions" value="787"/>
</dbReference>
<keyword evidence="6" id="KW-0137">Centromere</keyword>
<keyword evidence="5" id="KW-0539">Nucleus</keyword>
<dbReference type="AlphaFoldDB" id="H3C3B4"/>
<evidence type="ECO:0000313" key="7">
    <source>
        <dbReference type="Ensembl" id="ENSTNIP00000002733.1"/>
    </source>
</evidence>
<protein>
    <submittedName>
        <fullName evidence="7">Centromere protein N</fullName>
    </submittedName>
</protein>
<evidence type="ECO:0000256" key="4">
    <source>
        <dbReference type="ARBA" id="ARBA00022454"/>
    </source>
</evidence>
<dbReference type="GO" id="GO:0007059">
    <property type="term" value="P:chromosome segregation"/>
    <property type="evidence" value="ECO:0007669"/>
    <property type="project" value="InterPro"/>
</dbReference>
<reference evidence="7" key="3">
    <citation type="submission" date="2025-09" db="UniProtKB">
        <authorList>
            <consortium name="Ensembl"/>
        </authorList>
    </citation>
    <scope>IDENTIFICATION</scope>
</reference>
<dbReference type="Ensembl" id="ENSTNIT00000002948.1">
    <property type="protein sequence ID" value="ENSTNIP00000002733.1"/>
    <property type="gene ID" value="ENSTNIG00000000860.1"/>
</dbReference>
<dbReference type="PANTHER" id="PTHR46790:SF1">
    <property type="entry name" value="CENTROMERE PROTEIN N"/>
    <property type="match status" value="1"/>
</dbReference>
<dbReference type="Proteomes" id="UP000007303">
    <property type="component" value="Unassembled WGS sequence"/>
</dbReference>
<comment type="similarity">
    <text evidence="3">Belongs to the CENP-N/CHL4 family.</text>
</comment>
<dbReference type="GeneTree" id="ENSGT00390000004738"/>
<keyword evidence="8" id="KW-1185">Reference proteome</keyword>
<dbReference type="PANTHER" id="PTHR46790">
    <property type="entry name" value="CENTROMERE PROTEIN N"/>
    <property type="match status" value="1"/>
</dbReference>
<evidence type="ECO:0000256" key="5">
    <source>
        <dbReference type="ARBA" id="ARBA00023242"/>
    </source>
</evidence>
<dbReference type="InParanoid" id="H3C3B4"/>
<keyword evidence="4" id="KW-0158">Chromosome</keyword>
<evidence type="ECO:0000256" key="6">
    <source>
        <dbReference type="ARBA" id="ARBA00023328"/>
    </source>
</evidence>
<sequence length="338" mass="38552">MDNHNKRLLQRIIRRIPVQMLRTTLEKWGRLTAPQQQSMDFTQTKLTLTEHLLDIFEENGWTAKQITELEMTYIINNPNQGTWNAFQLLEPEEDSHSVELTQFKEQFKAHLSELVRPVSLKIKKHSDEAVWIRIAWGDNFSRPNHFKPTYAVHHLQTPHVFVTGLNSKHKQLLSQALVLSTRYHGIKDANLRGRNLGAIRDLLMGQYQQVFPTKFPSPLAEVNQTISNVRIDKEQSELAANRLHMACEAFGCGTLPQLQSAVYKLETKFKDNANKTMSERDEPFRCVVKFSSTNLLESFRHCASTGIASTPVSPLLSSILLKGRNHFVVTDNGPGPSS</sequence>
<dbReference type="InterPro" id="IPR007902">
    <property type="entry name" value="Chl4/mis15/CENP-N"/>
</dbReference>
<dbReference type="STRING" id="99883.ENSTNIP00000002733"/>
<evidence type="ECO:0000313" key="8">
    <source>
        <dbReference type="Proteomes" id="UP000007303"/>
    </source>
</evidence>
<evidence type="ECO:0000256" key="2">
    <source>
        <dbReference type="ARBA" id="ARBA00004584"/>
    </source>
</evidence>
<comment type="subcellular location">
    <subcellularLocation>
        <location evidence="2">Chromosome</location>
        <location evidence="2">Centromere</location>
    </subcellularLocation>
    <subcellularLocation>
        <location evidence="1">Nucleus</location>
    </subcellularLocation>
</comment>
<reference evidence="7" key="2">
    <citation type="submission" date="2025-08" db="UniProtKB">
        <authorList>
            <consortium name="Ensembl"/>
        </authorList>
    </citation>
    <scope>IDENTIFICATION</scope>
</reference>
<accession>H3C3B4</accession>
<reference evidence="8" key="1">
    <citation type="journal article" date="2004" name="Nature">
        <title>Genome duplication in the teleost fish Tetraodon nigroviridis reveals the early vertebrate proto-karyotype.</title>
        <authorList>
            <person name="Jaillon O."/>
            <person name="Aury J.-M."/>
            <person name="Brunet F."/>
            <person name="Petit J.-L."/>
            <person name="Stange-Thomann N."/>
            <person name="Mauceli E."/>
            <person name="Bouneau L."/>
            <person name="Fischer C."/>
            <person name="Ozouf-Costaz C."/>
            <person name="Bernot A."/>
            <person name="Nicaud S."/>
            <person name="Jaffe D."/>
            <person name="Fisher S."/>
            <person name="Lutfalla G."/>
            <person name="Dossat C."/>
            <person name="Segurens B."/>
            <person name="Dasilva C."/>
            <person name="Salanoubat M."/>
            <person name="Levy M."/>
            <person name="Boudet N."/>
            <person name="Castellano S."/>
            <person name="Anthouard V."/>
            <person name="Jubin C."/>
            <person name="Castelli V."/>
            <person name="Katinka M."/>
            <person name="Vacherie B."/>
            <person name="Biemont C."/>
            <person name="Skalli Z."/>
            <person name="Cattolico L."/>
            <person name="Poulain J."/>
            <person name="De Berardinis V."/>
            <person name="Cruaud C."/>
            <person name="Duprat S."/>
            <person name="Brottier P."/>
            <person name="Coutanceau J.-P."/>
            <person name="Gouzy J."/>
            <person name="Parra G."/>
            <person name="Lardier G."/>
            <person name="Chapple C."/>
            <person name="McKernan K.J."/>
            <person name="McEwan P."/>
            <person name="Bosak S."/>
            <person name="Kellis M."/>
            <person name="Volff J.-N."/>
            <person name="Guigo R."/>
            <person name="Zody M.C."/>
            <person name="Mesirov J."/>
            <person name="Lindblad-Toh K."/>
            <person name="Birren B."/>
            <person name="Nusbaum C."/>
            <person name="Kahn D."/>
            <person name="Robinson-Rechavi M."/>
            <person name="Laudet V."/>
            <person name="Schachter V."/>
            <person name="Quetier F."/>
            <person name="Saurin W."/>
            <person name="Scarpelli C."/>
            <person name="Wincker P."/>
            <person name="Lander E.S."/>
            <person name="Weissenbach J."/>
            <person name="Roest Crollius H."/>
        </authorList>
    </citation>
    <scope>NUCLEOTIDE SEQUENCE [LARGE SCALE GENOMIC DNA]</scope>
</reference>
<dbReference type="HOGENOM" id="CLU_070600_0_0_1"/>
<dbReference type="InterPro" id="IPR052011">
    <property type="entry name" value="CENP-NAC/CAD_complex"/>
</dbReference>
<evidence type="ECO:0000256" key="1">
    <source>
        <dbReference type="ARBA" id="ARBA00004123"/>
    </source>
</evidence>
<dbReference type="GO" id="GO:0005654">
    <property type="term" value="C:nucleoplasm"/>
    <property type="evidence" value="ECO:0007669"/>
    <property type="project" value="TreeGrafter"/>
</dbReference>
<dbReference type="GO" id="GO:0000775">
    <property type="term" value="C:chromosome, centromeric region"/>
    <property type="evidence" value="ECO:0007669"/>
    <property type="project" value="UniProtKB-SubCell"/>
</dbReference>
<dbReference type="OMA" id="WSVYQMK"/>